<name>A0ACC1LU77_9FUNG</name>
<sequence length="314" mass="33749">MEEDSTGSETSETRNEDCEDVDADGKEPGQGDIVLTSKLISELESNQDIAAKLELAFSDPCTLARSFPQLDPGLAAKCPIDVADVCKMYALLFARASDELLEELRGLTISAISMMDSDPCDEHDNQLNAILILLLNPKIIDYTHEYGAFAFPELCSAILALAPAQRAALMQCFAFSGGGAASAAMSRSAAAAVASLRSGALADSSIANAASDDGAPFWHYIRIFQSYIARETNRAARRATTTPASNEAVLQKVGLHLLNSCSVPVVAQCLALMNSFNNAHKLVPYSAFYNDAVNEHIDIKEDVPRFRMPESASF</sequence>
<evidence type="ECO:0000313" key="2">
    <source>
        <dbReference type="Proteomes" id="UP001139981"/>
    </source>
</evidence>
<accession>A0ACC1LU77</accession>
<evidence type="ECO:0000313" key="1">
    <source>
        <dbReference type="EMBL" id="KAJ2880378.1"/>
    </source>
</evidence>
<comment type="caution">
    <text evidence="1">The sequence shown here is derived from an EMBL/GenBank/DDBJ whole genome shotgun (WGS) entry which is preliminary data.</text>
</comment>
<gene>
    <name evidence="1" type="ORF">IWW38_005961</name>
</gene>
<dbReference type="EMBL" id="JANBVB010003123">
    <property type="protein sequence ID" value="KAJ2880378.1"/>
    <property type="molecule type" value="Genomic_DNA"/>
</dbReference>
<keyword evidence="2" id="KW-1185">Reference proteome</keyword>
<organism evidence="1 2">
    <name type="scientific">Coemansia aciculifera</name>
    <dbReference type="NCBI Taxonomy" id="417176"/>
    <lineage>
        <taxon>Eukaryota</taxon>
        <taxon>Fungi</taxon>
        <taxon>Fungi incertae sedis</taxon>
        <taxon>Zoopagomycota</taxon>
        <taxon>Kickxellomycotina</taxon>
        <taxon>Kickxellomycetes</taxon>
        <taxon>Kickxellales</taxon>
        <taxon>Kickxellaceae</taxon>
        <taxon>Coemansia</taxon>
    </lineage>
</organism>
<feature type="non-terminal residue" evidence="1">
    <location>
        <position position="314"/>
    </location>
</feature>
<reference evidence="1" key="1">
    <citation type="submission" date="2022-07" db="EMBL/GenBank/DDBJ databases">
        <title>Phylogenomic reconstructions and comparative analyses of Kickxellomycotina fungi.</title>
        <authorList>
            <person name="Reynolds N.K."/>
            <person name="Stajich J.E."/>
            <person name="Barry K."/>
            <person name="Grigoriev I.V."/>
            <person name="Crous P."/>
            <person name="Smith M.E."/>
        </authorList>
    </citation>
    <scope>NUCLEOTIDE SEQUENCE</scope>
    <source>
        <strain evidence="1">CBS 190363</strain>
    </source>
</reference>
<proteinExistence type="predicted"/>
<dbReference type="Proteomes" id="UP001139981">
    <property type="component" value="Unassembled WGS sequence"/>
</dbReference>
<protein>
    <submittedName>
        <fullName evidence="1">Uncharacterized protein</fullName>
    </submittedName>
</protein>